<dbReference type="Pfam" id="PF03807">
    <property type="entry name" value="F420_oxidored"/>
    <property type="match status" value="1"/>
</dbReference>
<dbReference type="Proteomes" id="UP000558688">
    <property type="component" value="Unassembled WGS sequence"/>
</dbReference>
<dbReference type="InterPro" id="IPR028939">
    <property type="entry name" value="P5C_Rdtase_cat_N"/>
</dbReference>
<comment type="similarity">
    <text evidence="1">Belongs to the pyrroline-5-carboxylate reductase family.</text>
</comment>
<protein>
    <recommendedName>
        <fullName evidence="2">Pyrroline-5-carboxylate reductase catalytic N-terminal domain-containing protein</fullName>
    </recommendedName>
</protein>
<feature type="non-terminal residue" evidence="3">
    <location>
        <position position="137"/>
    </location>
</feature>
<proteinExistence type="inferred from homology"/>
<sequence>MAGLSNATLTILGTGNITKPIVKNLLPAIKDGKTDLPFTKIIACVRSEGSESKLNDQFSEYSSILTVSRGDNVKAVQNGDVIVLGVDPADIADVLAQDGIRDALSGKLLISVAAGWTKEKLESTLYGSETTKENASG</sequence>
<dbReference type="Gene3D" id="3.40.50.720">
    <property type="entry name" value="NAD(P)-binding Rossmann-like Domain"/>
    <property type="match status" value="1"/>
</dbReference>
<evidence type="ECO:0000313" key="4">
    <source>
        <dbReference type="Proteomes" id="UP000558688"/>
    </source>
</evidence>
<evidence type="ECO:0000259" key="2">
    <source>
        <dbReference type="Pfam" id="PF03807"/>
    </source>
</evidence>
<accession>A0A8H5EF83</accession>
<comment type="caution">
    <text evidence="3">The sequence shown here is derived from an EMBL/GenBank/DDBJ whole genome shotgun (WGS) entry which is preliminary data.</text>
</comment>
<reference evidence="3" key="1">
    <citation type="submission" date="2020-02" db="EMBL/GenBank/DDBJ databases">
        <title>Identification and distribution of gene clusters putatively required for synthesis of sphingolipid metabolism inhibitors in phylogenetically diverse species of the filamentous fungus Fusarium.</title>
        <authorList>
            <person name="Kim H.-S."/>
            <person name="Busman M."/>
            <person name="Brown D.W."/>
            <person name="Divon H."/>
            <person name="Uhlig S."/>
            <person name="Proctor R.H."/>
        </authorList>
    </citation>
    <scope>NUCLEOTIDE SEQUENCE [LARGE SCALE GENOMIC DNA]</scope>
    <source>
        <strain evidence="3">NRRL 39464</strain>
    </source>
</reference>
<dbReference type="InterPro" id="IPR036291">
    <property type="entry name" value="NAD(P)-bd_dom_sf"/>
</dbReference>
<feature type="domain" description="Pyrroline-5-carboxylate reductase catalytic N-terminal" evidence="2">
    <location>
        <begin position="9"/>
        <end position="115"/>
    </location>
</feature>
<organism evidence="3 4">
    <name type="scientific">Fusarium oxysporum</name>
    <name type="common">Fusarium vascular wilt</name>
    <dbReference type="NCBI Taxonomy" id="5507"/>
    <lineage>
        <taxon>Eukaryota</taxon>
        <taxon>Fungi</taxon>
        <taxon>Dikarya</taxon>
        <taxon>Ascomycota</taxon>
        <taxon>Pezizomycotina</taxon>
        <taxon>Sordariomycetes</taxon>
        <taxon>Hypocreomycetidae</taxon>
        <taxon>Hypocreales</taxon>
        <taxon>Nectriaceae</taxon>
        <taxon>Fusarium</taxon>
        <taxon>Fusarium oxysporum species complex</taxon>
    </lineage>
</organism>
<dbReference type="PANTHER" id="PTHR11645">
    <property type="entry name" value="PYRROLINE-5-CARBOXYLATE REDUCTASE"/>
    <property type="match status" value="1"/>
</dbReference>
<dbReference type="EMBL" id="JAAFOW010002328">
    <property type="protein sequence ID" value="KAF5257362.1"/>
    <property type="molecule type" value="Genomic_DNA"/>
</dbReference>
<dbReference type="PANTHER" id="PTHR11645:SF27">
    <property type="entry name" value="HYPOTHETICAL PYRROLINE-5-CARBOXYLATE REDUCTASE (EUROFUNG)"/>
    <property type="match status" value="1"/>
</dbReference>
<name>A0A8H5EF83_FUSOX</name>
<dbReference type="GO" id="GO:0055129">
    <property type="term" value="P:L-proline biosynthetic process"/>
    <property type="evidence" value="ECO:0007669"/>
    <property type="project" value="TreeGrafter"/>
</dbReference>
<dbReference type="SUPFAM" id="SSF51735">
    <property type="entry name" value="NAD(P)-binding Rossmann-fold domains"/>
    <property type="match status" value="1"/>
</dbReference>
<evidence type="ECO:0000256" key="1">
    <source>
        <dbReference type="ARBA" id="ARBA00005525"/>
    </source>
</evidence>
<dbReference type="GO" id="GO:0004735">
    <property type="term" value="F:pyrroline-5-carboxylate reductase activity"/>
    <property type="evidence" value="ECO:0007669"/>
    <property type="project" value="TreeGrafter"/>
</dbReference>
<dbReference type="AlphaFoldDB" id="A0A8H5EF83"/>
<evidence type="ECO:0000313" key="3">
    <source>
        <dbReference type="EMBL" id="KAF5257362.1"/>
    </source>
</evidence>
<gene>
    <name evidence="3" type="ORF">FOXYS1_12131</name>
</gene>